<dbReference type="AlphaFoldDB" id="A0A3Q2WXW1"/>
<dbReference type="Gene3D" id="3.30.70.1820">
    <property type="entry name" value="L1 transposable element, RRM domain"/>
    <property type="match status" value="1"/>
</dbReference>
<dbReference type="Ensembl" id="ENSHBUT00000033995.1">
    <property type="protein sequence ID" value="ENSHBUP00000031899.1"/>
    <property type="gene ID" value="ENSHBUG00000017862.1"/>
</dbReference>
<evidence type="ECO:0000313" key="2">
    <source>
        <dbReference type="Ensembl" id="ENSHBUP00000031899.1"/>
    </source>
</evidence>
<dbReference type="GeneTree" id="ENSGT01090000260166"/>
<reference evidence="2" key="1">
    <citation type="submission" date="2025-08" db="UniProtKB">
        <authorList>
            <consortium name="Ensembl"/>
        </authorList>
    </citation>
    <scope>IDENTIFICATION</scope>
</reference>
<keyword evidence="1" id="KW-0175">Coiled coil</keyword>
<organism evidence="2 3">
    <name type="scientific">Haplochromis burtoni</name>
    <name type="common">Burton's mouthbrooder</name>
    <name type="synonym">Chromis burtoni</name>
    <dbReference type="NCBI Taxonomy" id="8153"/>
    <lineage>
        <taxon>Eukaryota</taxon>
        <taxon>Metazoa</taxon>
        <taxon>Chordata</taxon>
        <taxon>Craniata</taxon>
        <taxon>Vertebrata</taxon>
        <taxon>Euteleostomi</taxon>
        <taxon>Actinopterygii</taxon>
        <taxon>Neopterygii</taxon>
        <taxon>Teleostei</taxon>
        <taxon>Neoteleostei</taxon>
        <taxon>Acanthomorphata</taxon>
        <taxon>Ovalentaria</taxon>
        <taxon>Cichlomorphae</taxon>
        <taxon>Cichliformes</taxon>
        <taxon>Cichlidae</taxon>
        <taxon>African cichlids</taxon>
        <taxon>Pseudocrenilabrinae</taxon>
        <taxon>Haplochromini</taxon>
        <taxon>Haplochromis</taxon>
    </lineage>
</organism>
<dbReference type="InterPro" id="IPR004244">
    <property type="entry name" value="Transposase_22"/>
</dbReference>
<evidence type="ECO:0000313" key="3">
    <source>
        <dbReference type="Proteomes" id="UP000264840"/>
    </source>
</evidence>
<dbReference type="PANTHER" id="PTHR11505">
    <property type="entry name" value="L1 TRANSPOSABLE ELEMENT-RELATED"/>
    <property type="match status" value="1"/>
</dbReference>
<name>A0A3Q2WXW1_HAPBU</name>
<reference evidence="2" key="2">
    <citation type="submission" date="2025-09" db="UniProtKB">
        <authorList>
            <consortium name="Ensembl"/>
        </authorList>
    </citation>
    <scope>IDENTIFICATION</scope>
</reference>
<feature type="coiled-coil region" evidence="1">
    <location>
        <begin position="97"/>
        <end position="124"/>
    </location>
</feature>
<evidence type="ECO:0000256" key="1">
    <source>
        <dbReference type="SAM" id="Coils"/>
    </source>
</evidence>
<dbReference type="Proteomes" id="UP000264840">
    <property type="component" value="Unplaced"/>
</dbReference>
<dbReference type="STRING" id="8153.ENSHBUP00000031899"/>
<dbReference type="OMA" id="MSGSKNT"/>
<keyword evidence="3" id="KW-1185">Reference proteome</keyword>
<accession>A0A3Q2WXW1</accession>
<proteinExistence type="predicted"/>
<sequence>MSGSKNTRRSDGAKAIDSNATCPDTAALMAAIANSEKNVVAKISTLEAKVETKCQALNELIDSLCSNVSDQIDEVRTELFAKIDALATTCTDHHSRLTSLEEDANTYSDRAVDLEKQVHDLKEIESALSDNTEDLEGRQRRCNIRIFGVREHFETGTHPVNSVAQLLKEVLALDTAPTLDRAHRSLQPIPARDQRPRPLIVKFHYVQEKEEVNSPLTHDGVKILIFPDLPSAVAKRRGAFKEVKDLLRGCRGVRFRMLYPAKLRISSPLGEEIFTNPTAAKDYVKNRILAVTLFPINSLAKEADYSAFQFRLEHSSFTYLGIQITDTYQDLFK</sequence>
<protein>
    <recommendedName>
        <fullName evidence="4">L1 transposable element RRM domain-containing protein</fullName>
    </recommendedName>
</protein>
<evidence type="ECO:0008006" key="4">
    <source>
        <dbReference type="Google" id="ProtNLM"/>
    </source>
</evidence>